<dbReference type="InterPro" id="IPR017853">
    <property type="entry name" value="GH"/>
</dbReference>
<dbReference type="Pfam" id="PF00128">
    <property type="entry name" value="Alpha-amylase"/>
    <property type="match status" value="1"/>
</dbReference>
<sequence length="490" mass="56360">MQNQTLIQYFHWYYNEPENLWVKAANEAGNLKELGITTVWFPPSNKGSNGGYSIGYDSYDLYDLGEFDQKNSVNTKYGSKDEYLTAIAKLHENDIAVLADVVFNHKAGADELEKITVRKVSKENREEFISEEMEIEAWTKFTFPGRNGQYSKFIWDYQCFSGVDWAQDLNESAIFSIQNGYGERWENVPSTELGNYDYLMFNDIDYRNESVKEELKNWGHWFYCITKVDGFRLDAVKHISVEFINGWIDDMKTTFNRDFFFVAENWNIEDVAELKTYIELTAGRTQLFDSLLHHNFYLASIEGKSYNLASIFDNTVVQCNPFLAVTFVDNHDSQPLQALESFVDFWFRPLAYAMVLLREAGIPCVFYTDVYGAKYDEDGKQIEIIGLKELPELLNVRTNLAYGGQIDYLDHPNCIGWTRAGDKEHPNSGIAVLLSNGEDSFKEMEMGKAFAGKTMRDALENRKEKVVLDEDGKGMFFCNGGSVSVWVLKE</sequence>
<dbReference type="GO" id="GO:0004553">
    <property type="term" value="F:hydrolase activity, hydrolyzing O-glycosyl compounds"/>
    <property type="evidence" value="ECO:0007669"/>
    <property type="project" value="InterPro"/>
</dbReference>
<name>A0A1I2WKG3_9SPHI</name>
<evidence type="ECO:0000313" key="11">
    <source>
        <dbReference type="Proteomes" id="UP000199666"/>
    </source>
</evidence>
<keyword evidence="6" id="KW-0326">Glycosidase</keyword>
<feature type="domain" description="Glycosyl hydrolase family 13 catalytic" evidence="9">
    <location>
        <begin position="4"/>
        <end position="397"/>
    </location>
</feature>
<dbReference type="GO" id="GO:0005509">
    <property type="term" value="F:calcium ion binding"/>
    <property type="evidence" value="ECO:0007669"/>
    <property type="project" value="InterPro"/>
</dbReference>
<dbReference type="Gene3D" id="2.40.30.140">
    <property type="match status" value="1"/>
</dbReference>
<keyword evidence="11" id="KW-1185">Reference proteome</keyword>
<feature type="binding site" evidence="8">
    <location>
        <position position="197"/>
    </location>
    <ligand>
        <name>Ca(2+)</name>
        <dbReference type="ChEBI" id="CHEBI:29108"/>
        <label>1</label>
    </ligand>
</feature>
<accession>A0A1I2WKG3</accession>
<comment type="similarity">
    <text evidence="2">Belongs to the glycosyl hydrolase 13 family.</text>
</comment>
<dbReference type="InterPro" id="IPR013780">
    <property type="entry name" value="Glyco_hydro_b"/>
</dbReference>
<dbReference type="AlphaFoldDB" id="A0A1I2WKG3"/>
<evidence type="ECO:0000256" key="3">
    <source>
        <dbReference type="ARBA" id="ARBA00022723"/>
    </source>
</evidence>
<dbReference type="SUPFAM" id="SSF51011">
    <property type="entry name" value="Glycosyl hydrolase domain"/>
    <property type="match status" value="1"/>
</dbReference>
<dbReference type="NCBIfam" id="NF006969">
    <property type="entry name" value="PRK09441.1-2"/>
    <property type="match status" value="1"/>
</dbReference>
<dbReference type="InterPro" id="IPR006047">
    <property type="entry name" value="GH13_cat_dom"/>
</dbReference>
<evidence type="ECO:0000256" key="7">
    <source>
        <dbReference type="PIRSR" id="PIRSR001021-1"/>
    </source>
</evidence>
<evidence type="ECO:0000259" key="9">
    <source>
        <dbReference type="SMART" id="SM00642"/>
    </source>
</evidence>
<gene>
    <name evidence="10" type="ORF">SAMN04489864_104119</name>
</gene>
<protein>
    <submittedName>
        <fullName evidence="10">Alpha-amylase</fullName>
    </submittedName>
</protein>
<feature type="active site" description="Nucleophile" evidence="7">
    <location>
        <position position="234"/>
    </location>
</feature>
<dbReference type="SMART" id="SM00642">
    <property type="entry name" value="Aamy"/>
    <property type="match status" value="1"/>
</dbReference>
<feature type="binding site" evidence="8">
    <location>
        <position position="203"/>
    </location>
    <ligand>
        <name>Ca(2+)</name>
        <dbReference type="ChEBI" id="CHEBI:29108"/>
        <label>1</label>
    </ligand>
</feature>
<dbReference type="STRING" id="414048.SAMN04489864_104119"/>
<evidence type="ECO:0000313" key="10">
    <source>
        <dbReference type="EMBL" id="SFH01812.1"/>
    </source>
</evidence>
<evidence type="ECO:0000256" key="1">
    <source>
        <dbReference type="ARBA" id="ARBA00001913"/>
    </source>
</evidence>
<evidence type="ECO:0000256" key="8">
    <source>
        <dbReference type="PIRSR" id="PIRSR001021-2"/>
    </source>
</evidence>
<keyword evidence="3 8" id="KW-0479">Metal-binding</keyword>
<comment type="cofactor">
    <cofactor evidence="1">
        <name>Ca(2+)</name>
        <dbReference type="ChEBI" id="CHEBI:29108"/>
    </cofactor>
</comment>
<dbReference type="OrthoDB" id="9806009at2"/>
<proteinExistence type="inferred from homology"/>
<dbReference type="Pfam" id="PF09154">
    <property type="entry name" value="Alpha-amy_C_pro"/>
    <property type="match status" value="1"/>
</dbReference>
<feature type="binding site" evidence="8">
    <location>
        <position position="104"/>
    </location>
    <ligand>
        <name>Ca(2+)</name>
        <dbReference type="ChEBI" id="CHEBI:29108"/>
        <label>1</label>
    </ligand>
</feature>
<evidence type="ECO:0000256" key="6">
    <source>
        <dbReference type="ARBA" id="ARBA00023295"/>
    </source>
</evidence>
<keyword evidence="8" id="KW-0106">Calcium</keyword>
<evidence type="ECO:0000256" key="5">
    <source>
        <dbReference type="ARBA" id="ARBA00023277"/>
    </source>
</evidence>
<evidence type="ECO:0000256" key="2">
    <source>
        <dbReference type="ARBA" id="ARBA00008061"/>
    </source>
</evidence>
<evidence type="ECO:0000256" key="4">
    <source>
        <dbReference type="ARBA" id="ARBA00022801"/>
    </source>
</evidence>
<dbReference type="GO" id="GO:0005975">
    <property type="term" value="P:carbohydrate metabolic process"/>
    <property type="evidence" value="ECO:0007669"/>
    <property type="project" value="InterPro"/>
</dbReference>
<feature type="binding site" evidence="8">
    <location>
        <position position="238"/>
    </location>
    <ligand>
        <name>Ca(2+)</name>
        <dbReference type="ChEBI" id="CHEBI:29108"/>
        <label>1</label>
    </ligand>
</feature>
<dbReference type="RefSeq" id="WP_090993079.1">
    <property type="nucleotide sequence ID" value="NZ_FOPP01000004.1"/>
</dbReference>
<feature type="binding site" evidence="8">
    <location>
        <position position="205"/>
    </location>
    <ligand>
        <name>Ca(2+)</name>
        <dbReference type="ChEBI" id="CHEBI:29108"/>
        <label>2</label>
    </ligand>
</feature>
<dbReference type="PIRSF" id="PIRSF001021">
    <property type="entry name" value="Alph-amls_thrmst"/>
    <property type="match status" value="1"/>
</dbReference>
<dbReference type="Gene3D" id="2.60.40.1180">
    <property type="entry name" value="Golgi alpha-mannosidase II"/>
    <property type="match status" value="1"/>
</dbReference>
<feature type="active site" description="Proton donor" evidence="7">
    <location>
        <position position="264"/>
    </location>
</feature>
<keyword evidence="4" id="KW-0378">Hydrolase</keyword>
<dbReference type="EMBL" id="FOPP01000004">
    <property type="protein sequence ID" value="SFH01812.1"/>
    <property type="molecule type" value="Genomic_DNA"/>
</dbReference>
<dbReference type="InterPro" id="IPR015237">
    <property type="entry name" value="Alpha-amylase_C_pro"/>
</dbReference>
<dbReference type="Proteomes" id="UP000199666">
    <property type="component" value="Unassembled WGS sequence"/>
</dbReference>
<dbReference type="PANTHER" id="PTHR43447">
    <property type="entry name" value="ALPHA-AMYLASE"/>
    <property type="match status" value="1"/>
</dbReference>
<dbReference type="SUPFAM" id="SSF51445">
    <property type="entry name" value="(Trans)glycosidases"/>
    <property type="match status" value="1"/>
</dbReference>
<reference evidence="10 11" key="1">
    <citation type="submission" date="2016-10" db="EMBL/GenBank/DDBJ databases">
        <authorList>
            <person name="de Groot N.N."/>
        </authorList>
    </citation>
    <scope>NUCLEOTIDE SEQUENCE [LARGE SCALE GENOMIC DNA]</scope>
    <source>
        <strain evidence="10 11">DSM 18684</strain>
    </source>
</reference>
<keyword evidence="5" id="KW-0119">Carbohydrate metabolism</keyword>
<organism evidence="10 11">
    <name type="scientific">Pedobacter insulae</name>
    <dbReference type="NCBI Taxonomy" id="414048"/>
    <lineage>
        <taxon>Bacteria</taxon>
        <taxon>Pseudomonadati</taxon>
        <taxon>Bacteroidota</taxon>
        <taxon>Sphingobacteriia</taxon>
        <taxon>Sphingobacteriales</taxon>
        <taxon>Sphingobacteriaceae</taxon>
        <taxon>Pedobacter</taxon>
    </lineage>
</organism>
<dbReference type="NCBIfam" id="NF006968">
    <property type="entry name" value="PRK09441.1-1"/>
    <property type="match status" value="1"/>
</dbReference>
<dbReference type="CDD" id="cd11318">
    <property type="entry name" value="AmyAc_bac_fung_AmyA"/>
    <property type="match status" value="1"/>
</dbReference>
<dbReference type="Gene3D" id="3.20.20.80">
    <property type="entry name" value="Glycosidases"/>
    <property type="match status" value="1"/>
</dbReference>
<dbReference type="InterPro" id="IPR013776">
    <property type="entry name" value="A-amylase_thermo"/>
</dbReference>